<evidence type="ECO:0000313" key="4">
    <source>
        <dbReference type="Proteomes" id="UP000054736"/>
    </source>
</evidence>
<protein>
    <recommendedName>
        <fullName evidence="2">ATP-grasp domain-containing protein</fullName>
    </recommendedName>
</protein>
<dbReference type="OrthoDB" id="581833at2"/>
<proteinExistence type="predicted"/>
<sequence length="449" mass="50372">MPKLLIGNVYSEAVVGDVSKLPVFTRQEATVYAKRLAWLLDEDDILILPSTLSKTMIDYISRIKNKKITSANFLPLSTNTDNWLILTSETLLNNELINDLKTRMSGKTWEIIPYIYSSSIICFLNELTLSHVELQKPNFMNQAGTNLLNSKSAFRALVASHIPIAPGNACRSAQELYYVMRQQITNSGVIIIKKDFSANGVGNIAITLCDHLNYAGVREVIKLNDVDDITIEFSEKLWCSLVDSFGNNLIVVETYLPSQDTIYAEYYIGKNIDDCKLMNYGIVRMDETQDTIGKGVVNWIGFQIPPANLSTNIRQQFLDGCELLKQKLLNLGYRGLVNFDAIITQEDQVIFTEINGRLGGCSHIQPIAEKLIGVNYLDTHFILTRNHVAINDLLYAINVAEKLSVANGSGVVIMNEDMNNWKVIDYMVYAKSESSALALEQEFLSILLK</sequence>
<reference evidence="3 4" key="1">
    <citation type="submission" date="2015-11" db="EMBL/GenBank/DDBJ databases">
        <title>Genomic analysis of 38 Legionella species identifies large and diverse effector repertoires.</title>
        <authorList>
            <person name="Burstein D."/>
            <person name="Amaro F."/>
            <person name="Zusman T."/>
            <person name="Lifshitz Z."/>
            <person name="Cohen O."/>
            <person name="Gilbert J.A."/>
            <person name="Pupko T."/>
            <person name="Shuman H.A."/>
            <person name="Segal G."/>
        </authorList>
    </citation>
    <scope>NUCLEOTIDE SEQUENCE [LARGE SCALE GENOMIC DNA]</scope>
    <source>
        <strain evidence="3 4">ATCC 700990</strain>
    </source>
</reference>
<keyword evidence="1" id="KW-0547">Nucleotide-binding</keyword>
<accession>A0A0W0SXU3</accession>
<dbReference type="InterPro" id="IPR040754">
    <property type="entry name" value="PreAtp-grasp"/>
</dbReference>
<dbReference type="Pfam" id="PF18604">
    <property type="entry name" value="PreAtp-grasp"/>
    <property type="match status" value="1"/>
</dbReference>
<dbReference type="AlphaFoldDB" id="A0A0W0SXU3"/>
<dbReference type="RefSeq" id="WP_058496049.1">
    <property type="nucleotide sequence ID" value="NZ_CAAAIU010000013.1"/>
</dbReference>
<dbReference type="PATRIC" id="fig|1212489.4.peg.1889"/>
<dbReference type="PROSITE" id="PS50975">
    <property type="entry name" value="ATP_GRASP"/>
    <property type="match status" value="1"/>
</dbReference>
<name>A0A0W0SXU3_9GAMM</name>
<evidence type="ECO:0000256" key="1">
    <source>
        <dbReference type="PROSITE-ProRule" id="PRU00409"/>
    </source>
</evidence>
<dbReference type="GO" id="GO:0005524">
    <property type="term" value="F:ATP binding"/>
    <property type="evidence" value="ECO:0007669"/>
    <property type="project" value="UniProtKB-UniRule"/>
</dbReference>
<keyword evidence="1" id="KW-0067">ATP-binding</keyword>
<dbReference type="Proteomes" id="UP000054736">
    <property type="component" value="Unassembled WGS sequence"/>
</dbReference>
<dbReference type="STRING" id="1212489.Ldro_1785"/>
<feature type="domain" description="ATP-grasp" evidence="2">
    <location>
        <begin position="154"/>
        <end position="385"/>
    </location>
</feature>
<keyword evidence="4" id="KW-1185">Reference proteome</keyword>
<dbReference type="SUPFAM" id="SSF56059">
    <property type="entry name" value="Glutathione synthetase ATP-binding domain-like"/>
    <property type="match status" value="1"/>
</dbReference>
<organism evidence="3 4">
    <name type="scientific">Legionella drozanskii LLAP-1</name>
    <dbReference type="NCBI Taxonomy" id="1212489"/>
    <lineage>
        <taxon>Bacteria</taxon>
        <taxon>Pseudomonadati</taxon>
        <taxon>Pseudomonadota</taxon>
        <taxon>Gammaproteobacteria</taxon>
        <taxon>Legionellales</taxon>
        <taxon>Legionellaceae</taxon>
        <taxon>Legionella</taxon>
    </lineage>
</organism>
<dbReference type="GO" id="GO:0046872">
    <property type="term" value="F:metal ion binding"/>
    <property type="evidence" value="ECO:0007669"/>
    <property type="project" value="InterPro"/>
</dbReference>
<evidence type="ECO:0000313" key="3">
    <source>
        <dbReference type="EMBL" id="KTC88166.1"/>
    </source>
</evidence>
<dbReference type="InterPro" id="IPR011761">
    <property type="entry name" value="ATP-grasp"/>
</dbReference>
<gene>
    <name evidence="3" type="ORF">Ldro_1785</name>
</gene>
<comment type="caution">
    <text evidence="3">The sequence shown here is derived from an EMBL/GenBank/DDBJ whole genome shotgun (WGS) entry which is preliminary data.</text>
</comment>
<dbReference type="Gene3D" id="3.30.470.20">
    <property type="entry name" value="ATP-grasp fold, B domain"/>
    <property type="match status" value="1"/>
</dbReference>
<evidence type="ECO:0000259" key="2">
    <source>
        <dbReference type="PROSITE" id="PS50975"/>
    </source>
</evidence>
<dbReference type="EMBL" id="LNXY01000020">
    <property type="protein sequence ID" value="KTC88166.1"/>
    <property type="molecule type" value="Genomic_DNA"/>
</dbReference>